<evidence type="ECO:0000313" key="2">
    <source>
        <dbReference type="WBParaSite" id="ES5_v2.g21212.t1"/>
    </source>
</evidence>
<reference evidence="2" key="1">
    <citation type="submission" date="2022-11" db="UniProtKB">
        <authorList>
            <consortium name="WormBaseParasite"/>
        </authorList>
    </citation>
    <scope>IDENTIFICATION</scope>
</reference>
<name>A0AC34FUR2_9BILA</name>
<organism evidence="1 2">
    <name type="scientific">Panagrolaimus sp. ES5</name>
    <dbReference type="NCBI Taxonomy" id="591445"/>
    <lineage>
        <taxon>Eukaryota</taxon>
        <taxon>Metazoa</taxon>
        <taxon>Ecdysozoa</taxon>
        <taxon>Nematoda</taxon>
        <taxon>Chromadorea</taxon>
        <taxon>Rhabditida</taxon>
        <taxon>Tylenchina</taxon>
        <taxon>Panagrolaimomorpha</taxon>
        <taxon>Panagrolaimoidea</taxon>
        <taxon>Panagrolaimidae</taxon>
        <taxon>Panagrolaimus</taxon>
    </lineage>
</organism>
<dbReference type="Proteomes" id="UP000887579">
    <property type="component" value="Unplaced"/>
</dbReference>
<proteinExistence type="predicted"/>
<accession>A0AC34FUR2</accession>
<protein>
    <submittedName>
        <fullName evidence="2">Phospholipase A2</fullName>
    </submittedName>
</protein>
<evidence type="ECO:0000313" key="1">
    <source>
        <dbReference type="Proteomes" id="UP000887579"/>
    </source>
</evidence>
<dbReference type="WBParaSite" id="ES5_v2.g21212.t1">
    <property type="protein sequence ID" value="ES5_v2.g21212.t1"/>
    <property type="gene ID" value="ES5_v2.g21212"/>
</dbReference>
<sequence length="887" mass="99751">MDEDEADHFYYKRINSDKLSDLLRYHCTAGDLQHVMKLLAYDCDVNGCDLNGNTPLHIAVLNEFLGITRILLAFEANPNILNNNGETPRHIAARLEDRAFIEALIIGGADRCSISAVGCKSGCINEIRLNTSSVEINDKAQYPENRAREISLQDTQDKIYVELLNALKESVENNSKNFLNILSLDGGGIRGLVILQLLNEIEKMVGEPLFQYFDWVAGTSTGAIIAAALAKGKSIRDCQKLYLRFKDSVFKGSRRPEHCSNALVNFLQQEMGEKTLLSDIPWPRVMISSVKIDEPSGYRTIWMRNYQSSPSKIGDNLLLVKALQRSSAAPTYFKAVDEVYIDGGLSANNPILDLLTEINKWNLNPANETVRIGSVISIGTGIDPNDQPLQSLDFSRNPITSVKSYCNLAKFGIDQATASEGKLTEHAMVQCSASRIPMFRLNPPFSKNFPLDTTDDSELAKMMWECFVYIRKNHEYIKKIAVLLKKIEPSFNRKHLFKNVPQQLVSILSISEYISLLKLNDPDIKLLTLKKLHRSLSNIPASLAKQNCKVISTNESTNEMKKILTECLKIQNASIQFEAASIINIINIKTNQIIQDNTVPLFFHLLSSDDASICEQAIMALGMSFHSLPICKVCVQLGIIQLLAKMAHTQTSYLFTNYATFILHIISLYMRKLLPHKLVQKLDETLLKLTMLSDVPTVALIIDRVINHSRLFDNVARDVGYIQSVYKLLYEIIANKICDIDQNLSIFNFLSDIATDCEIQIQAMIDAKFIPLLLDSLVNNANAEIKHKAHDILSKIISLGSQAQVLIVVAEFFRLFCSHIEYNENETSVETLCQLNAILEKNDVNQNEINNILGQCYAIEKIKSFKNVKINETAEFSSELITAYYLK</sequence>